<keyword evidence="3" id="KW-1185">Reference proteome</keyword>
<reference evidence="2 3" key="1">
    <citation type="submission" date="2009-09" db="EMBL/GenBank/DDBJ databases">
        <authorList>
            <person name="Qin X."/>
            <person name="Bachman B."/>
            <person name="Battles P."/>
            <person name="Bell A."/>
            <person name="Bess C."/>
            <person name="Bickham C."/>
            <person name="Chaboub L."/>
            <person name="Chen D."/>
            <person name="Coyle M."/>
            <person name="Deiros D.R."/>
            <person name="Dinh H."/>
            <person name="Forbes L."/>
            <person name="Fowler G."/>
            <person name="Francisco L."/>
            <person name="Fu Q."/>
            <person name="Gubbala S."/>
            <person name="Hale W."/>
            <person name="Han Y."/>
            <person name="Hemphill L."/>
            <person name="Highlander S.K."/>
            <person name="Hirani K."/>
            <person name="Hogues M."/>
            <person name="Jackson L."/>
            <person name="Jakkamsetti A."/>
            <person name="Javaid M."/>
            <person name="Jiang H."/>
            <person name="Korchina V."/>
            <person name="Kovar C."/>
            <person name="Lara F."/>
            <person name="Lee S."/>
            <person name="Mata R."/>
            <person name="Mathew T."/>
            <person name="Moen C."/>
            <person name="Morales K."/>
            <person name="Munidasa M."/>
            <person name="Nazareth L."/>
            <person name="Ngo R."/>
            <person name="Nguyen L."/>
            <person name="Okwuonu G."/>
            <person name="Ongeri F."/>
            <person name="Patil S."/>
            <person name="Petrosino J."/>
            <person name="Pham C."/>
            <person name="Pham P."/>
            <person name="Pu L.-L."/>
            <person name="Puazo M."/>
            <person name="Raj R."/>
            <person name="Reid J."/>
            <person name="Rouhana J."/>
            <person name="Saada N."/>
            <person name="Shang Y."/>
            <person name="Simmons D."/>
            <person name="Thornton R."/>
            <person name="Warren J."/>
            <person name="Weissenberger G."/>
            <person name="Zhang J."/>
            <person name="Zhang L."/>
            <person name="Zhou C."/>
            <person name="Zhu D."/>
            <person name="Muzny D."/>
            <person name="Worley K."/>
            <person name="Gibbs R."/>
        </authorList>
    </citation>
    <scope>NUCLEOTIDE SEQUENCE [LARGE SCALE GENOMIC DNA]</scope>
    <source>
        <strain evidence="2 3">DSM 13335</strain>
    </source>
</reference>
<comment type="caution">
    <text evidence="2">The sequence shown here is derived from an EMBL/GenBank/DDBJ whole genome shotgun (WGS) entry which is preliminary data.</text>
</comment>
<accession>C8PDE6</accession>
<dbReference type="RefSeq" id="WP_006729814.1">
    <property type="nucleotide sequence ID" value="NZ_AZET01000038.1"/>
</dbReference>
<dbReference type="AlphaFoldDB" id="C8PDE6"/>
<evidence type="ECO:0000256" key="1">
    <source>
        <dbReference type="SAM" id="MobiDB-lite"/>
    </source>
</evidence>
<name>C8PDE6_9LACO</name>
<proteinExistence type="predicted"/>
<feature type="compositionally biased region" description="Polar residues" evidence="1">
    <location>
        <begin position="16"/>
        <end position="37"/>
    </location>
</feature>
<protein>
    <submittedName>
        <fullName evidence="2">Uncharacterized protein</fullName>
    </submittedName>
</protein>
<evidence type="ECO:0000313" key="3">
    <source>
        <dbReference type="Proteomes" id="UP000004115"/>
    </source>
</evidence>
<dbReference type="Proteomes" id="UP000004115">
    <property type="component" value="Unassembled WGS sequence"/>
</dbReference>
<sequence>MPKDVRQALEEKENGKQVSVNEESNAAETQEQETANTDVEKIDADKIVQPYIDRNKKIFFRKGLLVIEIYSNIVIADALCVSKQLVLIKRC</sequence>
<dbReference type="EMBL" id="ACLN01000016">
    <property type="protein sequence ID" value="EEW51496.1"/>
    <property type="molecule type" value="Genomic_DNA"/>
</dbReference>
<organism evidence="2 3">
    <name type="scientific">Lactobacillus iners DSM 13335</name>
    <dbReference type="NCBI Taxonomy" id="525328"/>
    <lineage>
        <taxon>Bacteria</taxon>
        <taxon>Bacillati</taxon>
        <taxon>Bacillota</taxon>
        <taxon>Bacilli</taxon>
        <taxon>Lactobacillales</taxon>
        <taxon>Lactobacillaceae</taxon>
        <taxon>Lactobacillus</taxon>
    </lineage>
</organism>
<feature type="region of interest" description="Disordered" evidence="1">
    <location>
        <begin position="1"/>
        <end position="38"/>
    </location>
</feature>
<feature type="compositionally biased region" description="Basic and acidic residues" evidence="1">
    <location>
        <begin position="1"/>
        <end position="15"/>
    </location>
</feature>
<gene>
    <name evidence="2" type="ORF">HMPREF0520_1116</name>
</gene>
<dbReference type="HOGENOM" id="CLU_2423239_0_0_9"/>
<dbReference type="PATRIC" id="fig|525328.13.peg.920"/>
<evidence type="ECO:0000313" key="2">
    <source>
        <dbReference type="EMBL" id="EEW51496.1"/>
    </source>
</evidence>